<gene>
    <name evidence="2" type="ORF">BQ8482_111646</name>
</gene>
<keyword evidence="1" id="KW-0472">Membrane</keyword>
<dbReference type="RefSeq" id="WP_244602666.1">
    <property type="nucleotide sequence ID" value="NZ_FUIG01000013.1"/>
</dbReference>
<reference evidence="3" key="1">
    <citation type="submission" date="2016-12" db="EMBL/GenBank/DDBJ databases">
        <authorList>
            <person name="Brunel B."/>
        </authorList>
    </citation>
    <scope>NUCLEOTIDE SEQUENCE [LARGE SCALE GENOMIC DNA]</scope>
</reference>
<keyword evidence="1" id="KW-0812">Transmembrane</keyword>
<dbReference type="AlphaFoldDB" id="A0A2P9AF22"/>
<proteinExistence type="predicted"/>
<organism evidence="2 3">
    <name type="scientific">Mesorhizobium delmotii</name>
    <dbReference type="NCBI Taxonomy" id="1631247"/>
    <lineage>
        <taxon>Bacteria</taxon>
        <taxon>Pseudomonadati</taxon>
        <taxon>Pseudomonadota</taxon>
        <taxon>Alphaproteobacteria</taxon>
        <taxon>Hyphomicrobiales</taxon>
        <taxon>Phyllobacteriaceae</taxon>
        <taxon>Mesorhizobium</taxon>
    </lineage>
</organism>
<dbReference type="Proteomes" id="UP000245698">
    <property type="component" value="Unassembled WGS sequence"/>
</dbReference>
<evidence type="ECO:0008006" key="4">
    <source>
        <dbReference type="Google" id="ProtNLM"/>
    </source>
</evidence>
<protein>
    <recommendedName>
        <fullName evidence="4">DUF1499 domain-containing protein</fullName>
    </recommendedName>
</protein>
<keyword evidence="1" id="KW-1133">Transmembrane helix</keyword>
<accession>A0A2P9AF22</accession>
<dbReference type="Pfam" id="PF07386">
    <property type="entry name" value="DUF1499"/>
    <property type="match status" value="1"/>
</dbReference>
<keyword evidence="3" id="KW-1185">Reference proteome</keyword>
<dbReference type="EMBL" id="FUIG01000013">
    <property type="protein sequence ID" value="SJM29716.1"/>
    <property type="molecule type" value="Genomic_DNA"/>
</dbReference>
<dbReference type="InterPro" id="IPR010865">
    <property type="entry name" value="DUF1499"/>
</dbReference>
<evidence type="ECO:0000313" key="3">
    <source>
        <dbReference type="Proteomes" id="UP000245698"/>
    </source>
</evidence>
<name>A0A2P9AF22_9HYPH</name>
<feature type="transmembrane region" description="Helical" evidence="1">
    <location>
        <begin position="48"/>
        <end position="73"/>
    </location>
</feature>
<evidence type="ECO:0000256" key="1">
    <source>
        <dbReference type="SAM" id="Phobius"/>
    </source>
</evidence>
<evidence type="ECO:0000313" key="2">
    <source>
        <dbReference type="EMBL" id="SJM29716.1"/>
    </source>
</evidence>
<feature type="transmembrane region" description="Helical" evidence="1">
    <location>
        <begin position="85"/>
        <end position="105"/>
    </location>
</feature>
<sequence length="264" mass="28600">MLKTRESPGRQTSKAAGWSRRTGAFSAVLLLTVLVGHRYELVETPAFLWVLGIVALLAALALLFAGFAFSRFWNFGDRGGRDLTVGTVLALLVLAPFGIAAYWAATSPPLRDISTDFDDPPVLDTSTRTGDMNALSPPTPGEQRLQTETYPLVTGRSYNLPFDRVLEAVATVLDRRDWQLTAPFPRAIGQSEVTINALAKSFLLSLPADVAIRVTDDGVAIIVDMRSASRYGRYDLGDNAARIVDFLTELDQEVAGQVGTAPAE</sequence>